<accession>A0A0H4T7P0</accession>
<evidence type="ECO:0000313" key="1">
    <source>
        <dbReference type="EMBL" id="AKQ02765.1"/>
    </source>
</evidence>
<name>A0A0H4T7P0_9BACT</name>
<dbReference type="AlphaFoldDB" id="A0A0H4T7P0"/>
<dbReference type="EMBL" id="KT007003">
    <property type="protein sequence ID" value="AKQ02765.1"/>
    <property type="molecule type" value="Genomic_DNA"/>
</dbReference>
<reference evidence="1" key="1">
    <citation type="journal article" date="2015" name="ISME J.">
        <title>Aquifer environment selects for microbial species cohorts in sediment and groundwater.</title>
        <authorList>
            <person name="Hug L.A."/>
            <person name="Thomas B.C."/>
            <person name="Brown C.T."/>
            <person name="Frischkorn K.R."/>
            <person name="Williams K.H."/>
            <person name="Tringe S.G."/>
            <person name="Banfield J.F."/>
        </authorList>
    </citation>
    <scope>NUCLEOTIDE SEQUENCE</scope>
</reference>
<organism evidence="1">
    <name type="scientific">uncultured Gemmatimonadetes bacterium Rifle_16ft_4_minimus_37772</name>
    <dbReference type="NCBI Taxonomy" id="1665097"/>
    <lineage>
        <taxon>Bacteria</taxon>
        <taxon>Pseudomonadati</taxon>
        <taxon>Gemmatimonadota</taxon>
        <taxon>environmental samples</taxon>
    </lineage>
</organism>
<sequence length="79" mass="9118">MGVPLMLQEADARRIEALKKRIGARTKVEVVRTALDMLERDAERTARVVRWERAVRLAARTSRRALADFRVHSRLHRAG</sequence>
<evidence type="ECO:0008006" key="2">
    <source>
        <dbReference type="Google" id="ProtNLM"/>
    </source>
</evidence>
<proteinExistence type="predicted"/>
<protein>
    <recommendedName>
        <fullName evidence="2">Ribbon-helix-helix protein CopG domain-containing protein</fullName>
    </recommendedName>
</protein>